<dbReference type="PANTHER" id="PTHR30399:SF1">
    <property type="entry name" value="UTP PYROPHOSPHATASE"/>
    <property type="match status" value="1"/>
</dbReference>
<dbReference type="Pfam" id="PF01863">
    <property type="entry name" value="YgjP-like"/>
    <property type="match status" value="1"/>
</dbReference>
<evidence type="ECO:0000313" key="3">
    <source>
        <dbReference type="Proteomes" id="UP000604341"/>
    </source>
</evidence>
<organism evidence="2 3">
    <name type="scientific">Deinococcus radiotolerans</name>
    <dbReference type="NCBI Taxonomy" id="1309407"/>
    <lineage>
        <taxon>Bacteria</taxon>
        <taxon>Thermotogati</taxon>
        <taxon>Deinococcota</taxon>
        <taxon>Deinococci</taxon>
        <taxon>Deinococcales</taxon>
        <taxon>Deinococcaceae</taxon>
        <taxon>Deinococcus</taxon>
    </lineage>
</organism>
<dbReference type="Gene3D" id="3.30.2010.10">
    <property type="entry name" value="Metalloproteases ('zincins'), catalytic domain"/>
    <property type="match status" value="1"/>
</dbReference>
<accession>A0ABQ2FN66</accession>
<dbReference type="InterPro" id="IPR002725">
    <property type="entry name" value="YgjP-like_metallopeptidase"/>
</dbReference>
<dbReference type="PANTHER" id="PTHR30399">
    <property type="entry name" value="UNCHARACTERIZED PROTEIN YGJP"/>
    <property type="match status" value="1"/>
</dbReference>
<keyword evidence="3" id="KW-1185">Reference proteome</keyword>
<dbReference type="EMBL" id="BMPE01000011">
    <property type="protein sequence ID" value="GGL10547.1"/>
    <property type="molecule type" value="Genomic_DNA"/>
</dbReference>
<dbReference type="CDD" id="cd07344">
    <property type="entry name" value="M48_yhfN_like"/>
    <property type="match status" value="1"/>
</dbReference>
<reference evidence="3" key="1">
    <citation type="journal article" date="2019" name="Int. J. Syst. Evol. Microbiol.">
        <title>The Global Catalogue of Microorganisms (GCM) 10K type strain sequencing project: providing services to taxonomists for standard genome sequencing and annotation.</title>
        <authorList>
            <consortium name="The Broad Institute Genomics Platform"/>
            <consortium name="The Broad Institute Genome Sequencing Center for Infectious Disease"/>
            <person name="Wu L."/>
            <person name="Ma J."/>
        </authorList>
    </citation>
    <scope>NUCLEOTIDE SEQUENCE [LARGE SCALE GENOMIC DNA]</scope>
    <source>
        <strain evidence="3">JCM 19173</strain>
    </source>
</reference>
<gene>
    <name evidence="2" type="ORF">GCM10010844_31530</name>
</gene>
<proteinExistence type="predicted"/>
<feature type="domain" description="YgjP-like metallopeptidase" evidence="1">
    <location>
        <begin position="40"/>
        <end position="239"/>
    </location>
</feature>
<dbReference type="InterPro" id="IPR053136">
    <property type="entry name" value="UTP_pyrophosphatase-like"/>
</dbReference>
<comment type="caution">
    <text evidence="2">The sequence shown here is derived from an EMBL/GenBank/DDBJ whole genome shotgun (WGS) entry which is preliminary data.</text>
</comment>
<evidence type="ECO:0000313" key="2">
    <source>
        <dbReference type="EMBL" id="GGL10547.1"/>
    </source>
</evidence>
<protein>
    <recommendedName>
        <fullName evidence="1">YgjP-like metallopeptidase domain-containing protein</fullName>
    </recommendedName>
</protein>
<evidence type="ECO:0000259" key="1">
    <source>
        <dbReference type="Pfam" id="PF01863"/>
    </source>
</evidence>
<name>A0ABQ2FN66_9DEIO</name>
<sequence>MGAGVTGLTTPAAPMRFSEGMTDWEVAGVPVQVKRSGRRRTVAVQVTPGAVTVFAPTRVPLRQLRDILDARREWVAGHLATYAARPPARPAPFHGQRVPFLNEELTLHLDEGRSRPERTGAALHLPAGTAEAALTSWTRRACAAPYRDLVGTAAEQLEAEGRLTAVHVSDTRTRWGSCTADGVIRLHWKLSRAPAAVLHYVAVHEAAHLLELNHSSRYWAHVSRVVPDWPAHRAWLRQHGHTL</sequence>
<dbReference type="Proteomes" id="UP000604341">
    <property type="component" value="Unassembled WGS sequence"/>
</dbReference>